<proteinExistence type="predicted"/>
<evidence type="ECO:0000256" key="2">
    <source>
        <dbReference type="SAM" id="SignalP"/>
    </source>
</evidence>
<accession>A0ABP7TRZ8</accession>
<evidence type="ECO:0000256" key="1">
    <source>
        <dbReference type="SAM" id="Coils"/>
    </source>
</evidence>
<dbReference type="Gene3D" id="1.20.1600.10">
    <property type="entry name" value="Outer membrane efflux proteins (OEP)"/>
    <property type="match status" value="1"/>
</dbReference>
<comment type="caution">
    <text evidence="3">The sequence shown here is derived from an EMBL/GenBank/DDBJ whole genome shotgun (WGS) entry which is preliminary data.</text>
</comment>
<dbReference type="SUPFAM" id="SSF56954">
    <property type="entry name" value="Outer membrane efflux proteins (OEP)"/>
    <property type="match status" value="1"/>
</dbReference>
<gene>
    <name evidence="3" type="ORF">GCM10022212_30810</name>
</gene>
<organism evidence="3 4">
    <name type="scientific">Actimicrobium antarcticum</name>
    <dbReference type="NCBI Taxonomy" id="1051899"/>
    <lineage>
        <taxon>Bacteria</taxon>
        <taxon>Pseudomonadati</taxon>
        <taxon>Pseudomonadota</taxon>
        <taxon>Betaproteobacteria</taxon>
        <taxon>Burkholderiales</taxon>
        <taxon>Oxalobacteraceae</taxon>
        <taxon>Actimicrobium</taxon>
    </lineage>
</organism>
<protein>
    <submittedName>
        <fullName evidence="3">TolC family protein</fullName>
    </submittedName>
</protein>
<keyword evidence="1" id="KW-0175">Coiled coil</keyword>
<dbReference type="PANTHER" id="PTHR30203">
    <property type="entry name" value="OUTER MEMBRANE CATION EFFLUX PROTEIN"/>
    <property type="match status" value="1"/>
</dbReference>
<keyword evidence="2" id="KW-0732">Signal</keyword>
<reference evidence="4" key="1">
    <citation type="journal article" date="2019" name="Int. J. Syst. Evol. Microbiol.">
        <title>The Global Catalogue of Microorganisms (GCM) 10K type strain sequencing project: providing services to taxonomists for standard genome sequencing and annotation.</title>
        <authorList>
            <consortium name="The Broad Institute Genomics Platform"/>
            <consortium name="The Broad Institute Genome Sequencing Center for Infectious Disease"/>
            <person name="Wu L."/>
            <person name="Ma J."/>
        </authorList>
    </citation>
    <scope>NUCLEOTIDE SEQUENCE [LARGE SCALE GENOMIC DNA]</scope>
    <source>
        <strain evidence="4">JCM 16673</strain>
    </source>
</reference>
<keyword evidence="4" id="KW-1185">Reference proteome</keyword>
<dbReference type="InterPro" id="IPR010131">
    <property type="entry name" value="MdtP/NodT-like"/>
</dbReference>
<feature type="signal peptide" evidence="2">
    <location>
        <begin position="1"/>
        <end position="27"/>
    </location>
</feature>
<dbReference type="PANTHER" id="PTHR30203:SF24">
    <property type="entry name" value="BLR4935 PROTEIN"/>
    <property type="match status" value="1"/>
</dbReference>
<evidence type="ECO:0000313" key="3">
    <source>
        <dbReference type="EMBL" id="GAA4030360.1"/>
    </source>
</evidence>
<sequence length="429" mass="47334">MSVRFLAPSRLCSILLVPLLWSSPLHAADLALTLPAAQQRALLYSRQLPAFDAATSSAQSLAVAAGQLPDPILKLGIDNLPANGEDRFSLTRDFMTMRRVGVMQELTGADKRRLRRDVQLRQADKSTAQKFAAAAELRRATAMAWLERSFAEQKLALVDAQLEQARQEISAAESAYRSNGGRLADVLAARSTLILIDDQQRDLSRKVRNAGTMLERWTGPLGPTTLAASPDMHQLSWNPATLDRTLASESQIAVLSAQEQVARTDALLAQAEKKNDWTIEVGYAQRGPAYSNMLSVGVSIPLPWDQANRQDRTLAARLATADQATAERDEALRERIAQTRILLDEWQTDRARHRRYQDELIPLAKQRTEATLAAWRGGKATLPELLLARRNEIDVALMTLDHEAATARLWAQLNFLLADAPAASLGETP</sequence>
<dbReference type="RefSeq" id="WP_344764582.1">
    <property type="nucleotide sequence ID" value="NZ_BAAAZE010000013.1"/>
</dbReference>
<dbReference type="Proteomes" id="UP001501353">
    <property type="component" value="Unassembled WGS sequence"/>
</dbReference>
<feature type="coiled-coil region" evidence="1">
    <location>
        <begin position="148"/>
        <end position="175"/>
    </location>
</feature>
<dbReference type="EMBL" id="BAAAZE010000013">
    <property type="protein sequence ID" value="GAA4030360.1"/>
    <property type="molecule type" value="Genomic_DNA"/>
</dbReference>
<evidence type="ECO:0000313" key="4">
    <source>
        <dbReference type="Proteomes" id="UP001501353"/>
    </source>
</evidence>
<feature type="chain" id="PRO_5046932029" evidence="2">
    <location>
        <begin position="28"/>
        <end position="429"/>
    </location>
</feature>
<name>A0ABP7TRZ8_9BURK</name>